<protein>
    <recommendedName>
        <fullName evidence="4">DUF5610 domain-containing protein</fullName>
    </recommendedName>
</protein>
<gene>
    <name evidence="2" type="ORF">ET418_14225</name>
</gene>
<feature type="compositionally biased region" description="Pro residues" evidence="1">
    <location>
        <begin position="207"/>
        <end position="221"/>
    </location>
</feature>
<sequence length="304" mass="31102">MSIAGISSSSSSFFAKIALDFQDISTALQSGNMTDAQQAYAALASDKAAQLGTSSTDSVDNDSNSPMAQDIQSLGSALQSGSLTDAQNALDKIQQHMEGQGEFAKQQMDLASLLSTDSTAAADSTSSSDTNPLVQDFQALSAALTSGNLSDAQTAFATLQQDVSSQNGGQSDDPFSQDIQSLGSALQSGNLTDAQQVFSRIEDKLSSPPPEQPEGVAPPPSSTQTSGDTQDTVAQTLQALLDALDRASSSSAATASATTDTGSDNSVASLQALLSSALKDYLQLSSNSYAHDAENTSQISSATV</sequence>
<dbReference type="EMBL" id="SRSD01000009">
    <property type="protein sequence ID" value="KAA0889007.1"/>
    <property type="molecule type" value="Genomic_DNA"/>
</dbReference>
<evidence type="ECO:0000256" key="1">
    <source>
        <dbReference type="SAM" id="MobiDB-lite"/>
    </source>
</evidence>
<feature type="region of interest" description="Disordered" evidence="1">
    <location>
        <begin position="51"/>
        <end position="73"/>
    </location>
</feature>
<organism evidence="2 3">
    <name type="scientific">Oryzomonas rubra</name>
    <dbReference type="NCBI Taxonomy" id="2509454"/>
    <lineage>
        <taxon>Bacteria</taxon>
        <taxon>Pseudomonadati</taxon>
        <taxon>Thermodesulfobacteriota</taxon>
        <taxon>Desulfuromonadia</taxon>
        <taxon>Geobacterales</taxon>
        <taxon>Geobacteraceae</taxon>
        <taxon>Oryzomonas</taxon>
    </lineage>
</organism>
<dbReference type="Proteomes" id="UP000324298">
    <property type="component" value="Unassembled WGS sequence"/>
</dbReference>
<dbReference type="AlphaFoldDB" id="A0A5A9X7F2"/>
<dbReference type="RefSeq" id="WP_149308647.1">
    <property type="nucleotide sequence ID" value="NZ_SRSD01000009.1"/>
</dbReference>
<keyword evidence="3" id="KW-1185">Reference proteome</keyword>
<feature type="region of interest" description="Disordered" evidence="1">
    <location>
        <begin position="204"/>
        <end position="230"/>
    </location>
</feature>
<proteinExistence type="predicted"/>
<comment type="caution">
    <text evidence="2">The sequence shown here is derived from an EMBL/GenBank/DDBJ whole genome shotgun (WGS) entry which is preliminary data.</text>
</comment>
<dbReference type="OrthoDB" id="9845615at2"/>
<reference evidence="2 3" key="1">
    <citation type="submission" date="2019-04" db="EMBL/GenBank/DDBJ databases">
        <title>Geobacter ruber sp. nov., ferric-reducing bacteria isolated from paddy soil.</title>
        <authorList>
            <person name="Xu Z."/>
            <person name="Masuda Y."/>
            <person name="Itoh H."/>
            <person name="Senoo K."/>
        </authorList>
    </citation>
    <scope>NUCLEOTIDE SEQUENCE [LARGE SCALE GENOMIC DNA]</scope>
    <source>
        <strain evidence="2 3">Red88</strain>
    </source>
</reference>
<evidence type="ECO:0000313" key="2">
    <source>
        <dbReference type="EMBL" id="KAA0889007.1"/>
    </source>
</evidence>
<accession>A0A5A9X7F2</accession>
<evidence type="ECO:0000313" key="3">
    <source>
        <dbReference type="Proteomes" id="UP000324298"/>
    </source>
</evidence>
<feature type="compositionally biased region" description="Low complexity" evidence="1">
    <location>
        <begin position="53"/>
        <end position="65"/>
    </location>
</feature>
<evidence type="ECO:0008006" key="4">
    <source>
        <dbReference type="Google" id="ProtNLM"/>
    </source>
</evidence>
<name>A0A5A9X7F2_9BACT</name>